<accession>A0ACB8TE56</accession>
<comment type="caution">
    <text evidence="1">The sequence shown here is derived from an EMBL/GenBank/DDBJ whole genome shotgun (WGS) entry which is preliminary data.</text>
</comment>
<reference evidence="1" key="1">
    <citation type="submission" date="2021-03" db="EMBL/GenBank/DDBJ databases">
        <authorList>
            <consortium name="DOE Joint Genome Institute"/>
            <person name="Ahrendt S."/>
            <person name="Looney B.P."/>
            <person name="Miyauchi S."/>
            <person name="Morin E."/>
            <person name="Drula E."/>
            <person name="Courty P.E."/>
            <person name="Chicoki N."/>
            <person name="Fauchery L."/>
            <person name="Kohler A."/>
            <person name="Kuo A."/>
            <person name="Labutti K."/>
            <person name="Pangilinan J."/>
            <person name="Lipzen A."/>
            <person name="Riley R."/>
            <person name="Andreopoulos W."/>
            <person name="He G."/>
            <person name="Johnson J."/>
            <person name="Barry K.W."/>
            <person name="Grigoriev I.V."/>
            <person name="Nagy L."/>
            <person name="Hibbett D."/>
            <person name="Henrissat B."/>
            <person name="Matheny P.B."/>
            <person name="Labbe J."/>
            <person name="Martin F."/>
        </authorList>
    </citation>
    <scope>NUCLEOTIDE SEQUENCE</scope>
    <source>
        <strain evidence="1">HHB10654</strain>
    </source>
</reference>
<name>A0ACB8TE56_9AGAM</name>
<dbReference type="EMBL" id="MU277192">
    <property type="protein sequence ID" value="KAI0066705.1"/>
    <property type="molecule type" value="Genomic_DNA"/>
</dbReference>
<sequence>MSRSTRTSSFDDSQADSEPWQFIVLRSQNFGLLRPEKSWRPIVTLEVDGHRTHEIVLGTDGQNPNQRDPMLLREAHLRTELKVGVWHKSQSKSKSKKKRHLVASMSMPLGEVVKRQGNDRQLEIHLSGITAARRKSIAQKQQKCASLIVRLRAPSSASTSISEEGNGSCEEESVGSEAEKSSPESSASEECQSSLPWAEEPPNQLRRRRVKGYCINSDDETSGQSDVDDSTDLCTWESKADEEFEDSIYQENDTMFPQDTIYIQRRPNFISVILPSLLPLSTLNVSDTVSISSTVSIATSVFDTLTYHRELREAQLDSDFDAILGRLVHEWYFIGASLLSVAAVDATVFGFSTDSIFGVDGLAKRTLTISSIAAALGLGIDAWFILLYSGADYHKFQRLALDVYSTFFFFSLTARLPLLCLFVAVASLMVFLMTVAYAAWPLAVLVMCSVAGTLVSLQFLVYGCHKLVLGIAWMVRAWWSVLVWMARRVRGQRREGDGATVAAPPVRGVRGSMTETRETS</sequence>
<organism evidence="1 2">
    <name type="scientific">Artomyces pyxidatus</name>
    <dbReference type="NCBI Taxonomy" id="48021"/>
    <lineage>
        <taxon>Eukaryota</taxon>
        <taxon>Fungi</taxon>
        <taxon>Dikarya</taxon>
        <taxon>Basidiomycota</taxon>
        <taxon>Agaricomycotina</taxon>
        <taxon>Agaricomycetes</taxon>
        <taxon>Russulales</taxon>
        <taxon>Auriscalpiaceae</taxon>
        <taxon>Artomyces</taxon>
    </lineage>
</organism>
<protein>
    <submittedName>
        <fullName evidence="1">Uncharacterized protein</fullName>
    </submittedName>
</protein>
<proteinExistence type="predicted"/>
<gene>
    <name evidence="1" type="ORF">BV25DRAFT_1878804</name>
</gene>
<dbReference type="Proteomes" id="UP000814140">
    <property type="component" value="Unassembled WGS sequence"/>
</dbReference>
<keyword evidence="2" id="KW-1185">Reference proteome</keyword>
<evidence type="ECO:0000313" key="1">
    <source>
        <dbReference type="EMBL" id="KAI0066705.1"/>
    </source>
</evidence>
<reference evidence="1" key="2">
    <citation type="journal article" date="2022" name="New Phytol.">
        <title>Evolutionary transition to the ectomycorrhizal habit in the genomes of a hyperdiverse lineage of mushroom-forming fungi.</title>
        <authorList>
            <person name="Looney B."/>
            <person name="Miyauchi S."/>
            <person name="Morin E."/>
            <person name="Drula E."/>
            <person name="Courty P.E."/>
            <person name="Kohler A."/>
            <person name="Kuo A."/>
            <person name="LaButti K."/>
            <person name="Pangilinan J."/>
            <person name="Lipzen A."/>
            <person name="Riley R."/>
            <person name="Andreopoulos W."/>
            <person name="He G."/>
            <person name="Johnson J."/>
            <person name="Nolan M."/>
            <person name="Tritt A."/>
            <person name="Barry K.W."/>
            <person name="Grigoriev I.V."/>
            <person name="Nagy L.G."/>
            <person name="Hibbett D."/>
            <person name="Henrissat B."/>
            <person name="Matheny P.B."/>
            <person name="Labbe J."/>
            <person name="Martin F.M."/>
        </authorList>
    </citation>
    <scope>NUCLEOTIDE SEQUENCE</scope>
    <source>
        <strain evidence="1">HHB10654</strain>
    </source>
</reference>
<evidence type="ECO:0000313" key="2">
    <source>
        <dbReference type="Proteomes" id="UP000814140"/>
    </source>
</evidence>